<dbReference type="PANTHER" id="PTHR31566">
    <property type="entry name" value="CYTOCHROME C BIOGENESIS PROTEIN CCS1, CHLOROPLASTIC"/>
    <property type="match status" value="1"/>
</dbReference>
<sequence length="430" mass="49982">MKEDNILKEIWKALHSMRFGIILLLIIGISSIAGTVIPQKNPLIFYQREYSSFMYTIITTLNLHDVYNSWWFITMMVLLAVNLVLCSIIRLPKIIKRMVNVPSLDKELNRKDFLVKKVISNSEVNIEKLFRKGKFNRVKKIETSKGTYFFAHKNRLGYLGSWLSHVGLLIIILSYMFGQITGFETYIYGVPGISERVEGTPYEIQIDDFRIEFRDDLTVNQYISNITVKDFNSKKAIKAGELSVNNPFRAEKFSVYQNGTGWAVDMKLKRNGEEIANRILYQGEIHVDDNQRIALQFVNFYPHFDNSSGRPRTISPFPDNPKLLYTIFYEGRRVDMNVIGMGEELNWEEYTFIIDNPRHFTLLQITSDPGIPGAKLGSLLLLHGLMFAFYFFPKQLKALKMKDGKVIIWGDTDKNKENFKEEIERLLNIY</sequence>
<dbReference type="GO" id="GO:0016020">
    <property type="term" value="C:membrane"/>
    <property type="evidence" value="ECO:0007669"/>
    <property type="project" value="UniProtKB-SubCell"/>
</dbReference>
<proteinExistence type="predicted"/>
<evidence type="ECO:0000313" key="8">
    <source>
        <dbReference type="EMBL" id="SES83105.1"/>
    </source>
</evidence>
<dbReference type="AlphaFoldDB" id="A0A1H9ZN04"/>
<dbReference type="Proteomes" id="UP000243819">
    <property type="component" value="Unassembled WGS sequence"/>
</dbReference>
<protein>
    <submittedName>
        <fullName evidence="8">Cytochrome c biogenesis protein</fullName>
    </submittedName>
</protein>
<keyword evidence="9" id="KW-1185">Reference proteome</keyword>
<evidence type="ECO:0000256" key="5">
    <source>
        <dbReference type="ARBA" id="ARBA00023136"/>
    </source>
</evidence>
<keyword evidence="2 6" id="KW-0812">Transmembrane</keyword>
<evidence type="ECO:0000256" key="1">
    <source>
        <dbReference type="ARBA" id="ARBA00004141"/>
    </source>
</evidence>
<gene>
    <name evidence="8" type="ORF">SAMN03080614_101123</name>
</gene>
<feature type="transmembrane region" description="Helical" evidence="6">
    <location>
        <begin position="373"/>
        <end position="392"/>
    </location>
</feature>
<comment type="subcellular location">
    <subcellularLocation>
        <location evidence="1">Membrane</location>
        <topology evidence="1">Multi-pass membrane protein</topology>
    </subcellularLocation>
</comment>
<evidence type="ECO:0000256" key="4">
    <source>
        <dbReference type="ARBA" id="ARBA00022989"/>
    </source>
</evidence>
<keyword evidence="4 6" id="KW-1133">Transmembrane helix</keyword>
<feature type="transmembrane region" description="Helical" evidence="6">
    <location>
        <begin position="21"/>
        <end position="38"/>
    </location>
</feature>
<dbReference type="PANTHER" id="PTHR31566:SF0">
    <property type="entry name" value="CYTOCHROME C BIOGENESIS PROTEIN CCS1, CHLOROPLASTIC"/>
    <property type="match status" value="1"/>
</dbReference>
<evidence type="ECO:0000256" key="2">
    <source>
        <dbReference type="ARBA" id="ARBA00022692"/>
    </source>
</evidence>
<dbReference type="InterPro" id="IPR007816">
    <property type="entry name" value="ResB-like_domain"/>
</dbReference>
<keyword evidence="5 6" id="KW-0472">Membrane</keyword>
<dbReference type="GO" id="GO:0017004">
    <property type="term" value="P:cytochrome complex assembly"/>
    <property type="evidence" value="ECO:0007669"/>
    <property type="project" value="UniProtKB-KW"/>
</dbReference>
<dbReference type="Pfam" id="PF05140">
    <property type="entry name" value="ResB"/>
    <property type="match status" value="1"/>
</dbReference>
<feature type="domain" description="ResB-like" evidence="7">
    <location>
        <begin position="17"/>
        <end position="424"/>
    </location>
</feature>
<feature type="transmembrane region" description="Helical" evidence="6">
    <location>
        <begin position="156"/>
        <end position="177"/>
    </location>
</feature>
<dbReference type="RefSeq" id="WP_091349672.1">
    <property type="nucleotide sequence ID" value="NZ_FOIF01000011.1"/>
</dbReference>
<keyword evidence="3" id="KW-0201">Cytochrome c-type biogenesis</keyword>
<reference evidence="9" key="1">
    <citation type="submission" date="2016-10" db="EMBL/GenBank/DDBJ databases">
        <authorList>
            <person name="Varghese N."/>
            <person name="Submissions S."/>
        </authorList>
    </citation>
    <scope>NUCLEOTIDE SEQUENCE [LARGE SCALE GENOMIC DNA]</scope>
    <source>
        <strain evidence="9">DSM 13577</strain>
    </source>
</reference>
<organism evidence="8 9">
    <name type="scientific">Anaerobranca gottschalkii DSM 13577</name>
    <dbReference type="NCBI Taxonomy" id="1120990"/>
    <lineage>
        <taxon>Bacteria</taxon>
        <taxon>Bacillati</taxon>
        <taxon>Bacillota</taxon>
        <taxon>Clostridia</taxon>
        <taxon>Eubacteriales</taxon>
        <taxon>Proteinivoracaceae</taxon>
        <taxon>Anaerobranca</taxon>
    </lineage>
</organism>
<dbReference type="OrthoDB" id="9770923at2"/>
<dbReference type="STRING" id="1120990.SAMN03080614_101123"/>
<feature type="transmembrane region" description="Helical" evidence="6">
    <location>
        <begin position="70"/>
        <end position="89"/>
    </location>
</feature>
<accession>A0A1H9ZN04</accession>
<evidence type="ECO:0000313" key="9">
    <source>
        <dbReference type="Proteomes" id="UP000243819"/>
    </source>
</evidence>
<dbReference type="InterPro" id="IPR023494">
    <property type="entry name" value="Cyt_c_bgen_Ccs1/CcsB/ResB"/>
</dbReference>
<dbReference type="EMBL" id="FOIF01000011">
    <property type="protein sequence ID" value="SES83105.1"/>
    <property type="molecule type" value="Genomic_DNA"/>
</dbReference>
<evidence type="ECO:0000256" key="6">
    <source>
        <dbReference type="SAM" id="Phobius"/>
    </source>
</evidence>
<evidence type="ECO:0000259" key="7">
    <source>
        <dbReference type="Pfam" id="PF05140"/>
    </source>
</evidence>
<evidence type="ECO:0000256" key="3">
    <source>
        <dbReference type="ARBA" id="ARBA00022748"/>
    </source>
</evidence>
<name>A0A1H9ZN04_9FIRM</name>